<dbReference type="AlphaFoldDB" id="A0A0B7ABI7"/>
<sequence length="102" mass="11132">QTSGSNASDYAEMRGTPSPQMKSMRSTEPDSYVSMQVGSSGRRSPHRTRTDSSGSGRCPDAKTCSSDRMHQPSCQLQQMTDYTEMAPLNAGSSGESYMNMDY</sequence>
<proteinExistence type="predicted"/>
<gene>
    <name evidence="2" type="primary">ORF107744</name>
</gene>
<dbReference type="EMBL" id="HACG01031132">
    <property type="protein sequence ID" value="CEK77997.1"/>
    <property type="molecule type" value="Transcribed_RNA"/>
</dbReference>
<organism evidence="2">
    <name type="scientific">Arion vulgaris</name>
    <dbReference type="NCBI Taxonomy" id="1028688"/>
    <lineage>
        <taxon>Eukaryota</taxon>
        <taxon>Metazoa</taxon>
        <taxon>Spiralia</taxon>
        <taxon>Lophotrochozoa</taxon>
        <taxon>Mollusca</taxon>
        <taxon>Gastropoda</taxon>
        <taxon>Heterobranchia</taxon>
        <taxon>Euthyneura</taxon>
        <taxon>Panpulmonata</taxon>
        <taxon>Eupulmonata</taxon>
        <taxon>Stylommatophora</taxon>
        <taxon>Helicina</taxon>
        <taxon>Arionoidea</taxon>
        <taxon>Arionidae</taxon>
        <taxon>Arion</taxon>
    </lineage>
</organism>
<evidence type="ECO:0000256" key="1">
    <source>
        <dbReference type="SAM" id="MobiDB-lite"/>
    </source>
</evidence>
<feature type="compositionally biased region" description="Polar residues" evidence="1">
    <location>
        <begin position="17"/>
        <end position="26"/>
    </location>
</feature>
<evidence type="ECO:0000313" key="2">
    <source>
        <dbReference type="EMBL" id="CEK77997.1"/>
    </source>
</evidence>
<feature type="non-terminal residue" evidence="2">
    <location>
        <position position="1"/>
    </location>
</feature>
<accession>A0A0B7ABI7</accession>
<reference evidence="2" key="1">
    <citation type="submission" date="2014-12" db="EMBL/GenBank/DDBJ databases">
        <title>Insight into the proteome of Arion vulgaris.</title>
        <authorList>
            <person name="Aradska J."/>
            <person name="Bulat T."/>
            <person name="Smidak R."/>
            <person name="Sarate P."/>
            <person name="Gangsoo J."/>
            <person name="Sialana F."/>
            <person name="Bilban M."/>
            <person name="Lubec G."/>
        </authorList>
    </citation>
    <scope>NUCLEOTIDE SEQUENCE</scope>
    <source>
        <tissue evidence="2">Skin</tissue>
    </source>
</reference>
<protein>
    <submittedName>
        <fullName evidence="2">Uncharacterized protein</fullName>
    </submittedName>
</protein>
<feature type="compositionally biased region" description="Polar residues" evidence="1">
    <location>
        <begin position="33"/>
        <end position="42"/>
    </location>
</feature>
<name>A0A0B7ABI7_9EUPU</name>
<feature type="region of interest" description="Disordered" evidence="1">
    <location>
        <begin position="1"/>
        <end position="80"/>
    </location>
</feature>
<feature type="non-terminal residue" evidence="2">
    <location>
        <position position="102"/>
    </location>
</feature>